<feature type="transmembrane region" description="Helical" evidence="6">
    <location>
        <begin position="12"/>
        <end position="34"/>
    </location>
</feature>
<dbReference type="RefSeq" id="WP_016656077.1">
    <property type="nucleotide sequence ID" value="NZ_KE340353.1"/>
</dbReference>
<dbReference type="Pfam" id="PF07963">
    <property type="entry name" value="N_methyl"/>
    <property type="match status" value="1"/>
</dbReference>
<organism evidence="7 8">
    <name type="scientific">Acinetobacter rudis CIP 110305</name>
    <dbReference type="NCBI Taxonomy" id="421052"/>
    <lineage>
        <taxon>Bacteria</taxon>
        <taxon>Pseudomonadati</taxon>
        <taxon>Pseudomonadota</taxon>
        <taxon>Gammaproteobacteria</taxon>
        <taxon>Moraxellales</taxon>
        <taxon>Moraxellaceae</taxon>
        <taxon>Acinetobacter</taxon>
    </lineage>
</organism>
<dbReference type="AlphaFoldDB" id="S3N3G5"/>
<dbReference type="PATRIC" id="fig|421052.3.peg.1626"/>
<dbReference type="eggNOG" id="COG2165">
    <property type="taxonomic scope" value="Bacteria"/>
</dbReference>
<dbReference type="NCBIfam" id="TIGR02532">
    <property type="entry name" value="IV_pilin_GFxxxE"/>
    <property type="match status" value="1"/>
</dbReference>
<evidence type="ECO:0000256" key="5">
    <source>
        <dbReference type="ARBA" id="ARBA00023136"/>
    </source>
</evidence>
<dbReference type="InterPro" id="IPR002416">
    <property type="entry name" value="T2SS_protein-GspH"/>
</dbReference>
<gene>
    <name evidence="7" type="ORF">F945_01669</name>
</gene>
<dbReference type="InterPro" id="IPR012902">
    <property type="entry name" value="N_methyl_site"/>
</dbReference>
<dbReference type="SUPFAM" id="SSF54523">
    <property type="entry name" value="Pili subunits"/>
    <property type="match status" value="1"/>
</dbReference>
<keyword evidence="4 6" id="KW-1133">Transmembrane helix</keyword>
<keyword evidence="3 6" id="KW-0812">Transmembrane</keyword>
<dbReference type="GO" id="GO:0015628">
    <property type="term" value="P:protein secretion by the type II secretion system"/>
    <property type="evidence" value="ECO:0007669"/>
    <property type="project" value="InterPro"/>
</dbReference>
<dbReference type="Proteomes" id="UP000014568">
    <property type="component" value="Unassembled WGS sequence"/>
</dbReference>
<dbReference type="InterPro" id="IPR045584">
    <property type="entry name" value="Pilin-like"/>
</dbReference>
<dbReference type="HOGENOM" id="CLU_096720_0_0_6"/>
<dbReference type="EMBL" id="ATGI01000021">
    <property type="protein sequence ID" value="EPF74302.1"/>
    <property type="molecule type" value="Genomic_DNA"/>
</dbReference>
<dbReference type="STRING" id="632955.GCA_000829675_03510"/>
<sequence>MNHLGKRYSGFTLVEVMVVIVIMGILMSLVMLNIDGMDMRKAMQQRELLILDLKKINREANDQARVYALRIDRETDVHAFQYHVIEYYKPQPPLQTPSMSLTQQDPWRELKQFPVRELPAKVSFRVENQEQDYAQANNTDLLGERAPQIIWFGNGEAKPVHIQMYYANQAIGAPIQIDYLGKVDAAS</sequence>
<comment type="subcellular location">
    <subcellularLocation>
        <location evidence="1">Membrane</location>
        <topology evidence="1">Single-pass membrane protein</topology>
    </subcellularLocation>
</comment>
<dbReference type="PROSITE" id="PS00409">
    <property type="entry name" value="PROKAR_NTER_METHYL"/>
    <property type="match status" value="1"/>
</dbReference>
<name>S3N3G5_9GAMM</name>
<evidence type="ECO:0000256" key="2">
    <source>
        <dbReference type="ARBA" id="ARBA00022481"/>
    </source>
</evidence>
<dbReference type="PRINTS" id="PR00885">
    <property type="entry name" value="BCTERIALGSPH"/>
</dbReference>
<evidence type="ECO:0000313" key="7">
    <source>
        <dbReference type="EMBL" id="EPF74302.1"/>
    </source>
</evidence>
<dbReference type="Gene3D" id="3.30.700.10">
    <property type="entry name" value="Glycoprotein, Type 4 Pilin"/>
    <property type="match status" value="1"/>
</dbReference>
<evidence type="ECO:0000256" key="1">
    <source>
        <dbReference type="ARBA" id="ARBA00004167"/>
    </source>
</evidence>
<dbReference type="OrthoDB" id="6656660at2"/>
<evidence type="ECO:0000256" key="4">
    <source>
        <dbReference type="ARBA" id="ARBA00022989"/>
    </source>
</evidence>
<protein>
    <submittedName>
        <fullName evidence="7">General secretion pathway protein G</fullName>
    </submittedName>
</protein>
<keyword evidence="5 6" id="KW-0472">Membrane</keyword>
<dbReference type="GO" id="GO:0016020">
    <property type="term" value="C:membrane"/>
    <property type="evidence" value="ECO:0007669"/>
    <property type="project" value="UniProtKB-SubCell"/>
</dbReference>
<comment type="caution">
    <text evidence="7">The sequence shown here is derived from an EMBL/GenBank/DDBJ whole genome shotgun (WGS) entry which is preliminary data.</text>
</comment>
<evidence type="ECO:0000256" key="6">
    <source>
        <dbReference type="SAM" id="Phobius"/>
    </source>
</evidence>
<keyword evidence="8" id="KW-1185">Reference proteome</keyword>
<keyword evidence="2" id="KW-0488">Methylation</keyword>
<evidence type="ECO:0000313" key="8">
    <source>
        <dbReference type="Proteomes" id="UP000014568"/>
    </source>
</evidence>
<reference evidence="7 8" key="1">
    <citation type="submission" date="2013-06" db="EMBL/GenBank/DDBJ databases">
        <title>The Genome Sequence of Acinetobacter rudis CIP 110305.</title>
        <authorList>
            <consortium name="The Broad Institute Genome Sequencing Platform"/>
            <consortium name="The Broad Institute Genome Sequencing Center for Infectious Disease"/>
            <person name="Cerqueira G."/>
            <person name="Feldgarden M."/>
            <person name="Courvalin P."/>
            <person name="Perichon B."/>
            <person name="Grillot-Courvalin C."/>
            <person name="Clermont D."/>
            <person name="Rocha E."/>
            <person name="Yoon E.-J."/>
            <person name="Nemec A."/>
            <person name="Young S.K."/>
            <person name="Zeng Q."/>
            <person name="Gargeya S."/>
            <person name="Fitzgerald M."/>
            <person name="Abouelleil A."/>
            <person name="Alvarado L."/>
            <person name="Berlin A.M."/>
            <person name="Chapman S.B."/>
            <person name="Dewar J."/>
            <person name="Goldberg J."/>
            <person name="Griggs A."/>
            <person name="Gujja S."/>
            <person name="Hansen M."/>
            <person name="Howarth C."/>
            <person name="Imamovic A."/>
            <person name="Larimer J."/>
            <person name="McCowan C."/>
            <person name="Murphy C."/>
            <person name="Pearson M."/>
            <person name="Priest M."/>
            <person name="Roberts A."/>
            <person name="Saif S."/>
            <person name="Shea T."/>
            <person name="Sykes S."/>
            <person name="Wortman J."/>
            <person name="Nusbaum C."/>
            <person name="Birren B."/>
        </authorList>
    </citation>
    <scope>NUCLEOTIDE SEQUENCE [LARGE SCALE GENOMIC DNA]</scope>
    <source>
        <strain evidence="7 8">CIP 110305</strain>
    </source>
</reference>
<accession>S3N3G5</accession>
<dbReference type="GO" id="GO:0015627">
    <property type="term" value="C:type II protein secretion system complex"/>
    <property type="evidence" value="ECO:0007669"/>
    <property type="project" value="InterPro"/>
</dbReference>
<evidence type="ECO:0000256" key="3">
    <source>
        <dbReference type="ARBA" id="ARBA00022692"/>
    </source>
</evidence>
<proteinExistence type="predicted"/>